<evidence type="ECO:0000313" key="2">
    <source>
        <dbReference type="Proteomes" id="UP000004728"/>
    </source>
</evidence>
<dbReference type="InParanoid" id="F1Z8J2"/>
<evidence type="ECO:0000313" key="1">
    <source>
        <dbReference type="EMBL" id="EGD59034.1"/>
    </source>
</evidence>
<name>F1Z8J2_9SPHN</name>
<dbReference type="HOGENOM" id="CLU_3170883_0_0_5"/>
<organism evidence="1 2">
    <name type="scientific">Novosphingobium nitrogenifigens DSM 19370</name>
    <dbReference type="NCBI Taxonomy" id="983920"/>
    <lineage>
        <taxon>Bacteria</taxon>
        <taxon>Pseudomonadati</taxon>
        <taxon>Pseudomonadota</taxon>
        <taxon>Alphaproteobacteria</taxon>
        <taxon>Sphingomonadales</taxon>
        <taxon>Sphingomonadaceae</taxon>
        <taxon>Novosphingobium</taxon>
    </lineage>
</organism>
<dbReference type="AlphaFoldDB" id="F1Z8J2"/>
<dbReference type="EMBL" id="AEWJ01000037">
    <property type="protein sequence ID" value="EGD59034.1"/>
    <property type="molecule type" value="Genomic_DNA"/>
</dbReference>
<protein>
    <submittedName>
        <fullName evidence="1">Uncharacterized protein</fullName>
    </submittedName>
</protein>
<proteinExistence type="predicted"/>
<sequence length="47" mass="5071">MAHRGAGLEFAINIGSDAAAFRGVKCADIDEFHRFPASGPTENRPLR</sequence>
<dbReference type="Proteomes" id="UP000004728">
    <property type="component" value="Unassembled WGS sequence"/>
</dbReference>
<reference evidence="1 2" key="1">
    <citation type="journal article" date="2012" name="J. Bacteriol.">
        <title>Draft Genome Sequence of Novosphingobium nitrogenifigens Y88T.</title>
        <authorList>
            <person name="Strabala T.J."/>
            <person name="Macdonald L."/>
            <person name="Liu V."/>
            <person name="Smit A.M."/>
        </authorList>
    </citation>
    <scope>NUCLEOTIDE SEQUENCE [LARGE SCALE GENOMIC DNA]</scope>
    <source>
        <strain evidence="1 2">DSM 19370</strain>
    </source>
</reference>
<accession>F1Z8J2</accession>
<gene>
    <name evidence="1" type="ORF">Y88_1096</name>
</gene>
<comment type="caution">
    <text evidence="1">The sequence shown here is derived from an EMBL/GenBank/DDBJ whole genome shotgun (WGS) entry which is preliminary data.</text>
</comment>
<keyword evidence="2" id="KW-1185">Reference proteome</keyword>